<proteinExistence type="predicted"/>
<gene>
    <name evidence="2" type="ORF">GCM10009839_93040</name>
</gene>
<protein>
    <submittedName>
        <fullName evidence="2">Uncharacterized protein</fullName>
    </submittedName>
</protein>
<dbReference type="Proteomes" id="UP001500751">
    <property type="component" value="Unassembled WGS sequence"/>
</dbReference>
<name>A0ABN2VMS4_9ACTN</name>
<evidence type="ECO:0000313" key="3">
    <source>
        <dbReference type="Proteomes" id="UP001500751"/>
    </source>
</evidence>
<feature type="region of interest" description="Disordered" evidence="1">
    <location>
        <begin position="14"/>
        <end position="65"/>
    </location>
</feature>
<evidence type="ECO:0000256" key="1">
    <source>
        <dbReference type="SAM" id="MobiDB-lite"/>
    </source>
</evidence>
<sequence length="104" mass="11223">MPLGPRYGGAFVFSRRGSRAAGARAERRPASTDRASTNHAKYRPRKVPTAQSTDPASTDRRTAAADRYRRASALASFSGRRVDKYRYGVGSAGSLTSTLTAVRT</sequence>
<evidence type="ECO:0000313" key="2">
    <source>
        <dbReference type="EMBL" id="GAA2066633.1"/>
    </source>
</evidence>
<accession>A0ABN2VMS4</accession>
<keyword evidence="3" id="KW-1185">Reference proteome</keyword>
<dbReference type="EMBL" id="BAAAQN010000113">
    <property type="protein sequence ID" value="GAA2066633.1"/>
    <property type="molecule type" value="Genomic_DNA"/>
</dbReference>
<reference evidence="3" key="1">
    <citation type="journal article" date="2019" name="Int. J. Syst. Evol. Microbiol.">
        <title>The Global Catalogue of Microorganisms (GCM) 10K type strain sequencing project: providing services to taxonomists for standard genome sequencing and annotation.</title>
        <authorList>
            <consortium name="The Broad Institute Genomics Platform"/>
            <consortium name="The Broad Institute Genome Sequencing Center for Infectious Disease"/>
            <person name="Wu L."/>
            <person name="Ma J."/>
        </authorList>
    </citation>
    <scope>NUCLEOTIDE SEQUENCE [LARGE SCALE GENOMIC DNA]</scope>
    <source>
        <strain evidence="3">JCM 16014</strain>
    </source>
</reference>
<comment type="caution">
    <text evidence="2">The sequence shown here is derived from an EMBL/GenBank/DDBJ whole genome shotgun (WGS) entry which is preliminary data.</text>
</comment>
<organism evidence="2 3">
    <name type="scientific">Catenulispora yoronensis</name>
    <dbReference type="NCBI Taxonomy" id="450799"/>
    <lineage>
        <taxon>Bacteria</taxon>
        <taxon>Bacillati</taxon>
        <taxon>Actinomycetota</taxon>
        <taxon>Actinomycetes</taxon>
        <taxon>Catenulisporales</taxon>
        <taxon>Catenulisporaceae</taxon>
        <taxon>Catenulispora</taxon>
    </lineage>
</organism>